<gene>
    <name evidence="2" type="ORF">KXJ70_05260</name>
</gene>
<feature type="chain" id="PRO_5045876052" evidence="1">
    <location>
        <begin position="25"/>
        <end position="360"/>
    </location>
</feature>
<evidence type="ECO:0000313" key="3">
    <source>
        <dbReference type="Proteomes" id="UP001166291"/>
    </source>
</evidence>
<evidence type="ECO:0000256" key="1">
    <source>
        <dbReference type="SAM" id="SignalP"/>
    </source>
</evidence>
<comment type="caution">
    <text evidence="2">The sequence shown here is derived from an EMBL/GenBank/DDBJ whole genome shotgun (WGS) entry which is preliminary data.</text>
</comment>
<dbReference type="Pfam" id="PF09839">
    <property type="entry name" value="DUF2066"/>
    <property type="match status" value="1"/>
</dbReference>
<accession>A0ABS6VPC7</accession>
<name>A0ABS6VPC7_9GAMM</name>
<keyword evidence="1" id="KW-0732">Signal</keyword>
<organism evidence="2 3">
    <name type="scientific">Zhongshania aquimaris</name>
    <dbReference type="NCBI Taxonomy" id="2857107"/>
    <lineage>
        <taxon>Bacteria</taxon>
        <taxon>Pseudomonadati</taxon>
        <taxon>Pseudomonadota</taxon>
        <taxon>Gammaproteobacteria</taxon>
        <taxon>Cellvibrionales</taxon>
        <taxon>Spongiibacteraceae</taxon>
        <taxon>Zhongshania</taxon>
    </lineage>
</organism>
<feature type="signal peptide" evidence="1">
    <location>
        <begin position="1"/>
        <end position="24"/>
    </location>
</feature>
<dbReference type="EMBL" id="JAHWDQ010000001">
    <property type="protein sequence ID" value="MBW2940172.1"/>
    <property type="molecule type" value="Genomic_DNA"/>
</dbReference>
<protein>
    <submittedName>
        <fullName evidence="2">DUF2066 domain-containing protein</fullName>
    </submittedName>
</protein>
<reference evidence="2" key="1">
    <citation type="submission" date="2021-07" db="EMBL/GenBank/DDBJ databases">
        <title>Zhongshania sp. CAU 1632 isolated from seawater.</title>
        <authorList>
            <person name="Kim W."/>
        </authorList>
    </citation>
    <scope>NUCLEOTIDE SEQUENCE</scope>
    <source>
        <strain evidence="2">CAU 1632</strain>
    </source>
</reference>
<dbReference type="Proteomes" id="UP001166291">
    <property type="component" value="Unassembled WGS sequence"/>
</dbReference>
<evidence type="ECO:0000313" key="2">
    <source>
        <dbReference type="EMBL" id="MBW2940172.1"/>
    </source>
</evidence>
<sequence length="360" mass="39009">MMQFIRVLVSVAAIFIALSGQLSAAVVGNLYDEQLIVESQSRDALKQGAAIALERVFVRVSGRQQLRDNSVVAAALADPEPYMTQYRYQRNKNADGEDELALSLSFSPRQVNATLQSAGLPIWSANRPAVLVWLVADTIDGRHFVGADAGENLLMALEAEANRRGLVLQMPLFDLADSANLSVGQLWKMSVEDVRTASARYSTPFILMGRLSQFSTGQWVGSWAVLQGSESTQLDSDGAGEAEVLAAPIDYLADMQAATYSVLASAGNSANTMIHVSGVKDFSGYASLVTYLEGLAVIQHANTVWLDRDELILELVLNDDMEKVKRFLSLDGRLLESTAMGSGSFPGVVRGHYQWSGRGL</sequence>
<dbReference type="InterPro" id="IPR018642">
    <property type="entry name" value="DUF2066"/>
</dbReference>
<proteinExistence type="predicted"/>
<keyword evidence="3" id="KW-1185">Reference proteome</keyword>